<evidence type="ECO:0000313" key="2">
    <source>
        <dbReference type="EMBL" id="OEU09852.1"/>
    </source>
</evidence>
<dbReference type="SMART" id="SM00853">
    <property type="entry name" value="MutL_C"/>
    <property type="match status" value="1"/>
</dbReference>
<accession>A0A1E7EVD5</accession>
<evidence type="ECO:0000259" key="1">
    <source>
        <dbReference type="SMART" id="SM00853"/>
    </source>
</evidence>
<proteinExistence type="predicted"/>
<feature type="domain" description="MutL C-terminal dimerisation" evidence="1">
    <location>
        <begin position="3"/>
        <end position="135"/>
    </location>
</feature>
<gene>
    <name evidence="2" type="ORF">FRACYDRAFT_212051</name>
</gene>
<protein>
    <recommendedName>
        <fullName evidence="1">MutL C-terminal dimerisation domain-containing protein</fullName>
    </recommendedName>
</protein>
<dbReference type="Pfam" id="PF08676">
    <property type="entry name" value="MutL_C"/>
    <property type="match status" value="1"/>
</dbReference>
<organism evidence="2 3">
    <name type="scientific">Fragilariopsis cylindrus CCMP1102</name>
    <dbReference type="NCBI Taxonomy" id="635003"/>
    <lineage>
        <taxon>Eukaryota</taxon>
        <taxon>Sar</taxon>
        <taxon>Stramenopiles</taxon>
        <taxon>Ochrophyta</taxon>
        <taxon>Bacillariophyta</taxon>
        <taxon>Bacillariophyceae</taxon>
        <taxon>Bacillariophycidae</taxon>
        <taxon>Bacillariales</taxon>
        <taxon>Bacillariaceae</taxon>
        <taxon>Fragilariopsis</taxon>
    </lineage>
</organism>
<sequence length="201" mass="22750">MQVIGQFNLGFVLARCSRNHLWILDQHACEERYNFEELCKKTVMHEQPLIQPLHLELNPSEEACVLDHMDIFQANGFRFKFDAEAPIRHRLSLTALPHSGAHEGRKAVQVSRLPKAIAMFASRACRTSVMIGTALSQKEMSNVVQKLAYVDMPWTCAHGRPTMRHVSNVLPILLMDERSAAEHIAIPTVTCTPLTQQQPDE</sequence>
<dbReference type="PANTHER" id="PTHR10073:SF52">
    <property type="entry name" value="MISMATCH REPAIR ENDONUCLEASE PMS2"/>
    <property type="match status" value="1"/>
</dbReference>
<dbReference type="GO" id="GO:0032389">
    <property type="term" value="C:MutLalpha complex"/>
    <property type="evidence" value="ECO:0007669"/>
    <property type="project" value="TreeGrafter"/>
</dbReference>
<keyword evidence="3" id="KW-1185">Reference proteome</keyword>
<dbReference type="InterPro" id="IPR014790">
    <property type="entry name" value="MutL_C"/>
</dbReference>
<dbReference type="EMBL" id="KV784374">
    <property type="protein sequence ID" value="OEU09852.1"/>
    <property type="molecule type" value="Genomic_DNA"/>
</dbReference>
<dbReference type="GO" id="GO:0005524">
    <property type="term" value="F:ATP binding"/>
    <property type="evidence" value="ECO:0007669"/>
    <property type="project" value="InterPro"/>
</dbReference>
<dbReference type="OrthoDB" id="10254304at2759"/>
<dbReference type="InterPro" id="IPR042121">
    <property type="entry name" value="MutL_C_regsub"/>
</dbReference>
<reference evidence="2 3" key="1">
    <citation type="submission" date="2016-09" db="EMBL/GenBank/DDBJ databases">
        <title>Extensive genetic diversity and differential bi-allelic expression allows diatom success in the polar Southern Ocean.</title>
        <authorList>
            <consortium name="DOE Joint Genome Institute"/>
            <person name="Mock T."/>
            <person name="Otillar R.P."/>
            <person name="Strauss J."/>
            <person name="Dupont C."/>
            <person name="Frickenhaus S."/>
            <person name="Maumus F."/>
            <person name="Mcmullan M."/>
            <person name="Sanges R."/>
            <person name="Schmutz J."/>
            <person name="Toseland A."/>
            <person name="Valas R."/>
            <person name="Veluchamy A."/>
            <person name="Ward B.J."/>
            <person name="Allen A."/>
            <person name="Barry K."/>
            <person name="Falciatore A."/>
            <person name="Ferrante M."/>
            <person name="Fortunato A.E."/>
            <person name="Gloeckner G."/>
            <person name="Gruber A."/>
            <person name="Hipkin R."/>
            <person name="Janech M."/>
            <person name="Kroth P."/>
            <person name="Leese F."/>
            <person name="Lindquist E."/>
            <person name="Lyon B.R."/>
            <person name="Martin J."/>
            <person name="Mayer C."/>
            <person name="Parker M."/>
            <person name="Quesneville H."/>
            <person name="Raymond J."/>
            <person name="Uhlig C."/>
            <person name="Valentin K.U."/>
            <person name="Worden A.Z."/>
            <person name="Armbrust E.V."/>
            <person name="Bowler C."/>
            <person name="Green B."/>
            <person name="Moulton V."/>
            <person name="Van Oosterhout C."/>
            <person name="Grigoriev I."/>
        </authorList>
    </citation>
    <scope>NUCLEOTIDE SEQUENCE [LARGE SCALE GENOMIC DNA]</scope>
    <source>
        <strain evidence="2 3">CCMP1102</strain>
    </source>
</reference>
<dbReference type="PANTHER" id="PTHR10073">
    <property type="entry name" value="DNA MISMATCH REPAIR PROTEIN MLH, PMS, MUTL"/>
    <property type="match status" value="1"/>
</dbReference>
<dbReference type="Proteomes" id="UP000095751">
    <property type="component" value="Unassembled WGS sequence"/>
</dbReference>
<dbReference type="InterPro" id="IPR037198">
    <property type="entry name" value="MutL_C_sf"/>
</dbReference>
<evidence type="ECO:0000313" key="3">
    <source>
        <dbReference type="Proteomes" id="UP000095751"/>
    </source>
</evidence>
<dbReference type="Gene3D" id="3.30.1370.100">
    <property type="entry name" value="MutL, C-terminal domain, regulatory subdomain"/>
    <property type="match status" value="1"/>
</dbReference>
<dbReference type="InterPro" id="IPR042120">
    <property type="entry name" value="MutL_C_dimsub"/>
</dbReference>
<dbReference type="GO" id="GO:0016887">
    <property type="term" value="F:ATP hydrolysis activity"/>
    <property type="evidence" value="ECO:0007669"/>
    <property type="project" value="InterPro"/>
</dbReference>
<dbReference type="SUPFAM" id="SSF118116">
    <property type="entry name" value="DNA mismatch repair protein MutL"/>
    <property type="match status" value="1"/>
</dbReference>
<dbReference type="AlphaFoldDB" id="A0A1E7EVD5"/>
<dbReference type="Gene3D" id="3.30.1540.20">
    <property type="entry name" value="MutL, C-terminal domain, dimerisation subdomain"/>
    <property type="match status" value="1"/>
</dbReference>
<dbReference type="InterPro" id="IPR038973">
    <property type="entry name" value="MutL/Mlh/Pms-like"/>
</dbReference>
<dbReference type="GO" id="GO:0140664">
    <property type="term" value="F:ATP-dependent DNA damage sensor activity"/>
    <property type="evidence" value="ECO:0007669"/>
    <property type="project" value="InterPro"/>
</dbReference>
<dbReference type="InParanoid" id="A0A1E7EVD5"/>
<dbReference type="GO" id="GO:0006298">
    <property type="term" value="P:mismatch repair"/>
    <property type="evidence" value="ECO:0007669"/>
    <property type="project" value="InterPro"/>
</dbReference>
<name>A0A1E7EVD5_9STRA</name>
<dbReference type="KEGG" id="fcy:FRACYDRAFT_212051"/>